<dbReference type="EMBL" id="VSSQ01026114">
    <property type="protein sequence ID" value="MPM74663.1"/>
    <property type="molecule type" value="Genomic_DNA"/>
</dbReference>
<reference evidence="1" key="1">
    <citation type="submission" date="2019-08" db="EMBL/GenBank/DDBJ databases">
        <authorList>
            <person name="Kucharzyk K."/>
            <person name="Murdoch R.W."/>
            <person name="Higgins S."/>
            <person name="Loffler F."/>
        </authorList>
    </citation>
    <scope>NUCLEOTIDE SEQUENCE</scope>
</reference>
<proteinExistence type="predicted"/>
<name>A0A645CCL6_9ZZZZ</name>
<comment type="caution">
    <text evidence="1">The sequence shown here is derived from an EMBL/GenBank/DDBJ whole genome shotgun (WGS) entry which is preliminary data.</text>
</comment>
<dbReference type="AlphaFoldDB" id="A0A645CCL6"/>
<protein>
    <submittedName>
        <fullName evidence="1">Uncharacterized protein</fullName>
    </submittedName>
</protein>
<organism evidence="1">
    <name type="scientific">bioreactor metagenome</name>
    <dbReference type="NCBI Taxonomy" id="1076179"/>
    <lineage>
        <taxon>unclassified sequences</taxon>
        <taxon>metagenomes</taxon>
        <taxon>ecological metagenomes</taxon>
    </lineage>
</organism>
<evidence type="ECO:0000313" key="1">
    <source>
        <dbReference type="EMBL" id="MPM74663.1"/>
    </source>
</evidence>
<accession>A0A645CCL6</accession>
<gene>
    <name evidence="1" type="ORF">SDC9_121652</name>
</gene>
<sequence length="33" mass="3846">MFNNYVGDYDITGNGVKIFLGESNYEKIFGYYN</sequence>